<name>A0AAE1FCY9_PETCI</name>
<reference evidence="2" key="1">
    <citation type="submission" date="2023-10" db="EMBL/GenBank/DDBJ databases">
        <title>Genome assemblies of two species of porcelain crab, Petrolisthes cinctipes and Petrolisthes manimaculis (Anomura: Porcellanidae).</title>
        <authorList>
            <person name="Angst P."/>
        </authorList>
    </citation>
    <scope>NUCLEOTIDE SEQUENCE</scope>
    <source>
        <strain evidence="2">PB745_01</strain>
        <tissue evidence="2">Gill</tissue>
    </source>
</reference>
<evidence type="ECO:0000313" key="2">
    <source>
        <dbReference type="EMBL" id="KAK3870468.1"/>
    </source>
</evidence>
<dbReference type="EMBL" id="JAWQEG010002663">
    <property type="protein sequence ID" value="KAK3870468.1"/>
    <property type="molecule type" value="Genomic_DNA"/>
</dbReference>
<feature type="region of interest" description="Disordered" evidence="1">
    <location>
        <begin position="213"/>
        <end position="237"/>
    </location>
</feature>
<evidence type="ECO:0000313" key="3">
    <source>
        <dbReference type="Proteomes" id="UP001286313"/>
    </source>
</evidence>
<dbReference type="AlphaFoldDB" id="A0AAE1FCY9"/>
<sequence length="237" mass="27393">MVTNNEGTVEKPKVSSAADSEDAANLAYLGCIEEISKMARSLRSKQRRKNRVIRTVRYGKKEMNALKKRLTQDKVVVKDALAIVDNKAVIKREKKPVNLTKLRQELRERRRAFSIEWATRVKENFKRVRVGLKPISCKRKDMQQKFGLLHECDLKNDVKDEWEDIKDDEYAASMEVNKEPVDSCEKDAAEQVNDCQEDVEVPVEDWNCTCMGEPKSCPQNEEGKEDQDKETEEVKEN</sequence>
<gene>
    <name evidence="2" type="ORF">Pcinc_024294</name>
</gene>
<accession>A0AAE1FCY9</accession>
<keyword evidence="3" id="KW-1185">Reference proteome</keyword>
<protein>
    <submittedName>
        <fullName evidence="2">Uncharacterized protein</fullName>
    </submittedName>
</protein>
<evidence type="ECO:0000256" key="1">
    <source>
        <dbReference type="SAM" id="MobiDB-lite"/>
    </source>
</evidence>
<dbReference type="Proteomes" id="UP001286313">
    <property type="component" value="Unassembled WGS sequence"/>
</dbReference>
<proteinExistence type="predicted"/>
<organism evidence="2 3">
    <name type="scientific">Petrolisthes cinctipes</name>
    <name type="common">Flat porcelain crab</name>
    <dbReference type="NCBI Taxonomy" id="88211"/>
    <lineage>
        <taxon>Eukaryota</taxon>
        <taxon>Metazoa</taxon>
        <taxon>Ecdysozoa</taxon>
        <taxon>Arthropoda</taxon>
        <taxon>Crustacea</taxon>
        <taxon>Multicrustacea</taxon>
        <taxon>Malacostraca</taxon>
        <taxon>Eumalacostraca</taxon>
        <taxon>Eucarida</taxon>
        <taxon>Decapoda</taxon>
        <taxon>Pleocyemata</taxon>
        <taxon>Anomura</taxon>
        <taxon>Galatheoidea</taxon>
        <taxon>Porcellanidae</taxon>
        <taxon>Petrolisthes</taxon>
    </lineage>
</organism>
<comment type="caution">
    <text evidence="2">The sequence shown here is derived from an EMBL/GenBank/DDBJ whole genome shotgun (WGS) entry which is preliminary data.</text>
</comment>